<evidence type="ECO:0000256" key="2">
    <source>
        <dbReference type="ARBA" id="ARBA00022448"/>
    </source>
</evidence>
<dbReference type="GO" id="GO:0005886">
    <property type="term" value="C:plasma membrane"/>
    <property type="evidence" value="ECO:0007669"/>
    <property type="project" value="UniProtKB-SubCell"/>
</dbReference>
<organism evidence="9">
    <name type="scientific">marine sediment metagenome</name>
    <dbReference type="NCBI Taxonomy" id="412755"/>
    <lineage>
        <taxon>unclassified sequences</taxon>
        <taxon>metagenomes</taxon>
        <taxon>ecological metagenomes</taxon>
    </lineage>
</organism>
<comment type="caution">
    <text evidence="9">The sequence shown here is derived from an EMBL/GenBank/DDBJ whole genome shotgun (WGS) entry which is preliminary data.</text>
</comment>
<feature type="transmembrane region" description="Helical" evidence="7">
    <location>
        <begin position="260"/>
        <end position="281"/>
    </location>
</feature>
<dbReference type="InterPro" id="IPR035906">
    <property type="entry name" value="MetI-like_sf"/>
</dbReference>
<dbReference type="PANTHER" id="PTHR43163:SF6">
    <property type="entry name" value="DIPEPTIDE TRANSPORT SYSTEM PERMEASE PROTEIN DPPB-RELATED"/>
    <property type="match status" value="1"/>
</dbReference>
<feature type="domain" description="ABC transmembrane type-1" evidence="8">
    <location>
        <begin position="75"/>
        <end position="281"/>
    </location>
</feature>
<evidence type="ECO:0000256" key="1">
    <source>
        <dbReference type="ARBA" id="ARBA00004651"/>
    </source>
</evidence>
<feature type="non-terminal residue" evidence="9">
    <location>
        <position position="1"/>
    </location>
</feature>
<feature type="transmembrane region" description="Helical" evidence="7">
    <location>
        <begin position="161"/>
        <end position="179"/>
    </location>
</feature>
<keyword evidence="2" id="KW-0813">Transport</keyword>
<evidence type="ECO:0000256" key="6">
    <source>
        <dbReference type="ARBA" id="ARBA00023136"/>
    </source>
</evidence>
<evidence type="ECO:0000313" key="9">
    <source>
        <dbReference type="EMBL" id="GAI27554.1"/>
    </source>
</evidence>
<name>X1P9F8_9ZZZZ</name>
<evidence type="ECO:0000256" key="7">
    <source>
        <dbReference type="SAM" id="Phobius"/>
    </source>
</evidence>
<keyword evidence="5 7" id="KW-1133">Transmembrane helix</keyword>
<proteinExistence type="predicted"/>
<evidence type="ECO:0000259" key="8">
    <source>
        <dbReference type="PROSITE" id="PS50928"/>
    </source>
</evidence>
<dbReference type="PANTHER" id="PTHR43163">
    <property type="entry name" value="DIPEPTIDE TRANSPORT SYSTEM PERMEASE PROTEIN DPPB-RELATED"/>
    <property type="match status" value="1"/>
</dbReference>
<keyword evidence="4 7" id="KW-0812">Transmembrane</keyword>
<evidence type="ECO:0000256" key="3">
    <source>
        <dbReference type="ARBA" id="ARBA00022475"/>
    </source>
</evidence>
<accession>X1P9F8</accession>
<evidence type="ECO:0000256" key="5">
    <source>
        <dbReference type="ARBA" id="ARBA00022989"/>
    </source>
</evidence>
<dbReference type="SUPFAM" id="SSF161098">
    <property type="entry name" value="MetI-like"/>
    <property type="match status" value="1"/>
</dbReference>
<dbReference type="Gene3D" id="1.10.3720.10">
    <property type="entry name" value="MetI-like"/>
    <property type="match status" value="1"/>
</dbReference>
<sequence length="295" mass="32958">LVRIGPTSPADKYLANLAARGQDAAQVIAAIEARHGLDKPIYEQYFNYVVNLFRGDWGWSFSTSMPVMDLIQTHWIYSFQLILLSSIFAAFLGILIGIYSAVKQYSKTDYIATFFSFIGISIPNFWLGVMLILLFSVQFGLFKTYYDTGLPLLSLGNLKQLILPVITLGTGMLAGYTRYTRSAMLDNLRKEFVKTARAKGLPERTVIGKHVFRNAVLPLITIIMFDLGSIAFGGAYLTEIIFGIPGLGQISFNAIFADDYAVVVTVTLISAFLILMVNLITDITYTYLDPRIRYD</sequence>
<evidence type="ECO:0000256" key="4">
    <source>
        <dbReference type="ARBA" id="ARBA00022692"/>
    </source>
</evidence>
<feature type="transmembrane region" description="Helical" evidence="7">
    <location>
        <begin position="215"/>
        <end position="237"/>
    </location>
</feature>
<dbReference type="InterPro" id="IPR000515">
    <property type="entry name" value="MetI-like"/>
</dbReference>
<keyword evidence="3" id="KW-1003">Cell membrane</keyword>
<reference evidence="9" key="1">
    <citation type="journal article" date="2014" name="Front. Microbiol.">
        <title>High frequency of phylogenetically diverse reductive dehalogenase-homologous genes in deep subseafloor sedimentary metagenomes.</title>
        <authorList>
            <person name="Kawai M."/>
            <person name="Futagami T."/>
            <person name="Toyoda A."/>
            <person name="Takaki Y."/>
            <person name="Nishi S."/>
            <person name="Hori S."/>
            <person name="Arai W."/>
            <person name="Tsubouchi T."/>
            <person name="Morono Y."/>
            <person name="Uchiyama I."/>
            <person name="Ito T."/>
            <person name="Fujiyama A."/>
            <person name="Inagaki F."/>
            <person name="Takami H."/>
        </authorList>
    </citation>
    <scope>NUCLEOTIDE SEQUENCE</scope>
    <source>
        <strain evidence="9">Expedition CK06-06</strain>
    </source>
</reference>
<dbReference type="PROSITE" id="PS50928">
    <property type="entry name" value="ABC_TM1"/>
    <property type="match status" value="1"/>
</dbReference>
<dbReference type="CDD" id="cd06261">
    <property type="entry name" value="TM_PBP2"/>
    <property type="match status" value="1"/>
</dbReference>
<keyword evidence="6 7" id="KW-0472">Membrane</keyword>
<gene>
    <name evidence="9" type="ORF">S06H3_26253</name>
</gene>
<dbReference type="EMBL" id="BARV01015159">
    <property type="protein sequence ID" value="GAI27554.1"/>
    <property type="molecule type" value="Genomic_DNA"/>
</dbReference>
<dbReference type="Pfam" id="PF00528">
    <property type="entry name" value="BPD_transp_1"/>
    <property type="match status" value="1"/>
</dbReference>
<dbReference type="AlphaFoldDB" id="X1P9F8"/>
<protein>
    <recommendedName>
        <fullName evidence="8">ABC transmembrane type-1 domain-containing protein</fullName>
    </recommendedName>
</protein>
<comment type="subcellular location">
    <subcellularLocation>
        <location evidence="1">Cell membrane</location>
        <topology evidence="1">Multi-pass membrane protein</topology>
    </subcellularLocation>
</comment>
<feature type="transmembrane region" description="Helical" evidence="7">
    <location>
        <begin position="114"/>
        <end position="141"/>
    </location>
</feature>
<dbReference type="GO" id="GO:0055085">
    <property type="term" value="P:transmembrane transport"/>
    <property type="evidence" value="ECO:0007669"/>
    <property type="project" value="InterPro"/>
</dbReference>
<feature type="transmembrane region" description="Helical" evidence="7">
    <location>
        <begin position="75"/>
        <end position="102"/>
    </location>
</feature>